<dbReference type="GO" id="GO:0008168">
    <property type="term" value="F:methyltransferase activity"/>
    <property type="evidence" value="ECO:0007669"/>
    <property type="project" value="UniProtKB-KW"/>
</dbReference>
<sequence length="389" mass="42550">MHVIGNKTELPAPSAEAQAVSDQLVAHLHQVIAENKGWIPFVKFEELALYAPGLGYYSNGSIKLGSQGDFTTAPELSCLFGQTIAKQIQQVLTQTGGDVLEFGPGSGKLALDILLALEKLNALPDHYYLLEVSGDLRERQQSRLKKEAPHLLHLVSWLDELPTTFTGVMLGNEVLDAIPTHLVRWTNDGIKEVGVSLIDGQFALVDRAIEDPSLLQQAESLPVEAPYLSEIQLRAAGFVSTLAQALTHGLLLMIDYGFSEREYYHPQRDQGTLMCHYRHHAHPDPLILVGLQDVTTHVDFTAMAVAGVNEGLTLSGYTSQAMFLANAGITDLLSEIDQTDLATYLPFANQVQRLMSPAEMGELFKVIALTRNIDDSLLGFSVGDRSHAL</sequence>
<dbReference type="EMBL" id="JAJBZT010000005">
    <property type="protein sequence ID" value="MCB6183861.1"/>
    <property type="molecule type" value="Genomic_DNA"/>
</dbReference>
<dbReference type="InterPro" id="IPR038375">
    <property type="entry name" value="NDUFAF7_sf"/>
</dbReference>
<gene>
    <name evidence="3" type="ORF">LIN78_09910</name>
</gene>
<dbReference type="RefSeq" id="WP_227180643.1">
    <property type="nucleotide sequence ID" value="NZ_JAJBZT010000005.1"/>
</dbReference>
<dbReference type="Proteomes" id="UP001165395">
    <property type="component" value="Unassembled WGS sequence"/>
</dbReference>
<dbReference type="PANTHER" id="PTHR12049">
    <property type="entry name" value="PROTEIN ARGININE METHYLTRANSFERASE NDUFAF7, MITOCHONDRIAL"/>
    <property type="match status" value="1"/>
</dbReference>
<dbReference type="InterPro" id="IPR003788">
    <property type="entry name" value="NDUFAF7"/>
</dbReference>
<keyword evidence="2 3" id="KW-0808">Transferase</keyword>
<evidence type="ECO:0000313" key="3">
    <source>
        <dbReference type="EMBL" id="MCB6183861.1"/>
    </source>
</evidence>
<reference evidence="3" key="1">
    <citation type="submission" date="2021-10" db="EMBL/GenBank/DDBJ databases">
        <title>The complete genome sequence of Leeia sp. TBRC 13508.</title>
        <authorList>
            <person name="Charoenyingcharoen P."/>
            <person name="Yukphan P."/>
        </authorList>
    </citation>
    <scope>NUCLEOTIDE SEQUENCE</scope>
    <source>
        <strain evidence="3">TBRC 13508</strain>
    </source>
</reference>
<comment type="caution">
    <text evidence="3">The sequence shown here is derived from an EMBL/GenBank/DDBJ whole genome shotgun (WGS) entry which is preliminary data.</text>
</comment>
<evidence type="ECO:0000256" key="1">
    <source>
        <dbReference type="ARBA" id="ARBA00022603"/>
    </source>
</evidence>
<dbReference type="GO" id="GO:0032259">
    <property type="term" value="P:methylation"/>
    <property type="evidence" value="ECO:0007669"/>
    <property type="project" value="UniProtKB-KW"/>
</dbReference>
<keyword evidence="1 3" id="KW-0489">Methyltransferase</keyword>
<evidence type="ECO:0000256" key="2">
    <source>
        <dbReference type="ARBA" id="ARBA00022679"/>
    </source>
</evidence>
<evidence type="ECO:0000313" key="4">
    <source>
        <dbReference type="Proteomes" id="UP001165395"/>
    </source>
</evidence>
<dbReference type="Gene3D" id="3.40.50.12710">
    <property type="match status" value="1"/>
</dbReference>
<protein>
    <submittedName>
        <fullName evidence="3">SAM-dependent methyltransferase</fullName>
        <ecNumber evidence="3">2.1.1.-</ecNumber>
    </submittedName>
</protein>
<name>A0ABS8D6Q8_9NEIS</name>
<dbReference type="PANTHER" id="PTHR12049:SF7">
    <property type="entry name" value="PROTEIN ARGININE METHYLTRANSFERASE NDUFAF7, MITOCHONDRIAL"/>
    <property type="match status" value="1"/>
</dbReference>
<dbReference type="InterPro" id="IPR029063">
    <property type="entry name" value="SAM-dependent_MTases_sf"/>
</dbReference>
<keyword evidence="4" id="KW-1185">Reference proteome</keyword>
<accession>A0ABS8D6Q8</accession>
<proteinExistence type="predicted"/>
<dbReference type="EC" id="2.1.1.-" evidence="3"/>
<organism evidence="3 4">
    <name type="scientific">Leeia speluncae</name>
    <dbReference type="NCBI Taxonomy" id="2884804"/>
    <lineage>
        <taxon>Bacteria</taxon>
        <taxon>Pseudomonadati</taxon>
        <taxon>Pseudomonadota</taxon>
        <taxon>Betaproteobacteria</taxon>
        <taxon>Neisseriales</taxon>
        <taxon>Leeiaceae</taxon>
        <taxon>Leeia</taxon>
    </lineage>
</organism>
<dbReference type="SUPFAM" id="SSF53335">
    <property type="entry name" value="S-adenosyl-L-methionine-dependent methyltransferases"/>
    <property type="match status" value="1"/>
</dbReference>
<dbReference type="Pfam" id="PF02636">
    <property type="entry name" value="Methyltransf_28"/>
    <property type="match status" value="1"/>
</dbReference>